<reference evidence="1 2" key="1">
    <citation type="journal article" date="2020" name="ISME J.">
        <title>Uncovering the hidden diversity of litter-decomposition mechanisms in mushroom-forming fungi.</title>
        <authorList>
            <person name="Floudas D."/>
            <person name="Bentzer J."/>
            <person name="Ahren D."/>
            <person name="Johansson T."/>
            <person name="Persson P."/>
            <person name="Tunlid A."/>
        </authorList>
    </citation>
    <scope>NUCLEOTIDE SEQUENCE [LARGE SCALE GENOMIC DNA]</scope>
    <source>
        <strain evidence="1 2">CBS 146.42</strain>
    </source>
</reference>
<evidence type="ECO:0000313" key="1">
    <source>
        <dbReference type="EMBL" id="KAF5346374.1"/>
    </source>
</evidence>
<protein>
    <submittedName>
        <fullName evidence="1">Uncharacterized protein</fullName>
    </submittedName>
</protein>
<proteinExistence type="predicted"/>
<name>A0A8H5CS57_9AGAR</name>
<evidence type="ECO:0000313" key="2">
    <source>
        <dbReference type="Proteomes" id="UP000559027"/>
    </source>
</evidence>
<sequence>MIVPSEDYNYDPTLTPVKAPFYALWHSFTKCIFVEEHNDIVPYKEKNDMAIRQPAGVALVEELED</sequence>
<dbReference type="EMBL" id="JAACJO010000032">
    <property type="protein sequence ID" value="KAF5346374.1"/>
    <property type="molecule type" value="Genomic_DNA"/>
</dbReference>
<comment type="caution">
    <text evidence="1">The sequence shown here is derived from an EMBL/GenBank/DDBJ whole genome shotgun (WGS) entry which is preliminary data.</text>
</comment>
<organism evidence="1 2">
    <name type="scientific">Leucocoprinus leucothites</name>
    <dbReference type="NCBI Taxonomy" id="201217"/>
    <lineage>
        <taxon>Eukaryota</taxon>
        <taxon>Fungi</taxon>
        <taxon>Dikarya</taxon>
        <taxon>Basidiomycota</taxon>
        <taxon>Agaricomycotina</taxon>
        <taxon>Agaricomycetes</taxon>
        <taxon>Agaricomycetidae</taxon>
        <taxon>Agaricales</taxon>
        <taxon>Agaricineae</taxon>
        <taxon>Agaricaceae</taxon>
        <taxon>Leucocoprinus</taxon>
    </lineage>
</organism>
<gene>
    <name evidence="1" type="ORF">D9756_011396</name>
</gene>
<keyword evidence="2" id="KW-1185">Reference proteome</keyword>
<dbReference type="AlphaFoldDB" id="A0A8H5CS57"/>
<accession>A0A8H5CS57</accession>
<dbReference type="Proteomes" id="UP000559027">
    <property type="component" value="Unassembled WGS sequence"/>
</dbReference>